<feature type="transmembrane region" description="Helical" evidence="6">
    <location>
        <begin position="335"/>
        <end position="355"/>
    </location>
</feature>
<dbReference type="CDD" id="cd13125">
    <property type="entry name" value="MATE_like_10"/>
    <property type="match status" value="1"/>
</dbReference>
<evidence type="ECO:0000256" key="1">
    <source>
        <dbReference type="ARBA" id="ARBA00004651"/>
    </source>
</evidence>
<evidence type="ECO:0000313" key="7">
    <source>
        <dbReference type="EMBL" id="MCF5061214.1"/>
    </source>
</evidence>
<gene>
    <name evidence="7" type="ORF">GIW75_30265</name>
</gene>
<feature type="transmembrane region" description="Helical" evidence="6">
    <location>
        <begin position="85"/>
        <end position="109"/>
    </location>
</feature>
<evidence type="ECO:0000256" key="6">
    <source>
        <dbReference type="SAM" id="Phobius"/>
    </source>
</evidence>
<evidence type="ECO:0000256" key="5">
    <source>
        <dbReference type="ARBA" id="ARBA00023136"/>
    </source>
</evidence>
<evidence type="ECO:0000256" key="3">
    <source>
        <dbReference type="ARBA" id="ARBA00022692"/>
    </source>
</evidence>
<keyword evidence="4 6" id="KW-1133">Transmembrane helix</keyword>
<dbReference type="Pfam" id="PF01943">
    <property type="entry name" value="Polysacc_synt"/>
    <property type="match status" value="1"/>
</dbReference>
<feature type="transmembrane region" description="Helical" evidence="6">
    <location>
        <begin position="175"/>
        <end position="194"/>
    </location>
</feature>
<keyword evidence="2" id="KW-1003">Cell membrane</keyword>
<feature type="transmembrane region" description="Helical" evidence="6">
    <location>
        <begin position="362"/>
        <end position="382"/>
    </location>
</feature>
<accession>A0AAW5AJ36</accession>
<dbReference type="GeneID" id="55540528"/>
<dbReference type="GO" id="GO:0009246">
    <property type="term" value="P:enterobacterial common antigen biosynthetic process"/>
    <property type="evidence" value="ECO:0007669"/>
    <property type="project" value="InterPro"/>
</dbReference>
<dbReference type="Proteomes" id="UP000814172">
    <property type="component" value="Unassembled WGS sequence"/>
</dbReference>
<dbReference type="EMBL" id="WKEW01000245">
    <property type="protein sequence ID" value="MCF5061214.1"/>
    <property type="molecule type" value="Genomic_DNA"/>
</dbReference>
<evidence type="ECO:0000256" key="4">
    <source>
        <dbReference type="ARBA" id="ARBA00022989"/>
    </source>
</evidence>
<keyword evidence="8" id="KW-1185">Reference proteome</keyword>
<dbReference type="AlphaFoldDB" id="A0AAW5AJ36"/>
<keyword evidence="5 6" id="KW-0472">Membrane</keyword>
<feature type="transmembrane region" description="Helical" evidence="6">
    <location>
        <begin position="145"/>
        <end position="169"/>
    </location>
</feature>
<feature type="transmembrane region" description="Helical" evidence="6">
    <location>
        <begin position="115"/>
        <end position="138"/>
    </location>
</feature>
<proteinExistence type="predicted"/>
<reference evidence="7 8" key="1">
    <citation type="submission" date="2019-11" db="EMBL/GenBank/DDBJ databases">
        <title>Epiphytic Pseudomonas syringae from cherry orchards.</title>
        <authorList>
            <person name="Hulin M.T."/>
        </authorList>
    </citation>
    <scope>NUCLEOTIDE SEQUENCE [LARGE SCALE GENOMIC DNA]</scope>
    <source>
        <strain evidence="7 8">PA-6-9F</strain>
    </source>
</reference>
<dbReference type="RefSeq" id="WP_092235139.1">
    <property type="nucleotide sequence ID" value="NZ_FNTR01000004.1"/>
</dbReference>
<keyword evidence="3 6" id="KW-0812">Transmembrane</keyword>
<feature type="transmembrane region" description="Helical" evidence="6">
    <location>
        <begin position="299"/>
        <end position="323"/>
    </location>
</feature>
<comment type="caution">
    <text evidence="7">The sequence shown here is derived from an EMBL/GenBank/DDBJ whole genome shotgun (WGS) entry which is preliminary data.</text>
</comment>
<evidence type="ECO:0000313" key="8">
    <source>
        <dbReference type="Proteomes" id="UP000814172"/>
    </source>
</evidence>
<name>A0AAW5AJ36_9PSED</name>
<sequence length="425" mass="46770">MNLVKTSLLNGIAVAIKMLTLLGLNKLLAVYVGPGGYAAIGQFQNVVQMLTTFASGAINNGVTKYTAEYSGDEYRLHALWRTSGTIVLVGATIASLLIALLSKELALWVLGDAEFSGVFLCFAATLIFFSFNTLLLAVLNGRKEIVLYVFANIGGSLFSLIVTSIMAIYFGLYGALVALAVYQSLSFLVTVVLCRKTVWFKVGLFFGAVDRAVALRLAKFTAMALTSAICMPISTILIRNDIVSMLGWDAAGYWEAMLRLSAAYLLLVTTTLAVYYLPRLSELRTAKELIFEIKQGYKIILPVAVLAGVAMYVARDLIIFLLFTTDFSPVRELFAWQMVGDTLKIGSWILAYLLLGKAMYKTYIVTEIVFSASYVLFAWFFVRQVGLEGVVMAYALNYALYWFVMIACVAGYFRMMRSSSSSAVE</sequence>
<protein>
    <submittedName>
        <fullName evidence="7">Oligosaccharide flippase family protein</fullName>
    </submittedName>
</protein>
<dbReference type="GO" id="GO:0005886">
    <property type="term" value="C:plasma membrane"/>
    <property type="evidence" value="ECO:0007669"/>
    <property type="project" value="UniProtKB-SubCell"/>
</dbReference>
<dbReference type="PANTHER" id="PTHR30250:SF30">
    <property type="entry name" value="LIPID III FLIPPASE"/>
    <property type="match status" value="1"/>
</dbReference>
<dbReference type="InterPro" id="IPR050833">
    <property type="entry name" value="Poly_Biosynth_Transport"/>
</dbReference>
<dbReference type="InterPro" id="IPR044550">
    <property type="entry name" value="WzxE"/>
</dbReference>
<dbReference type="PANTHER" id="PTHR30250">
    <property type="entry name" value="PST FAMILY PREDICTED COLANIC ACID TRANSPORTER"/>
    <property type="match status" value="1"/>
</dbReference>
<dbReference type="InterPro" id="IPR002797">
    <property type="entry name" value="Polysacc_synth"/>
</dbReference>
<organism evidence="7 8">
    <name type="scientific">Pseudomonas proteolytica</name>
    <dbReference type="NCBI Taxonomy" id="219574"/>
    <lineage>
        <taxon>Bacteria</taxon>
        <taxon>Pseudomonadati</taxon>
        <taxon>Pseudomonadota</taxon>
        <taxon>Gammaproteobacteria</taxon>
        <taxon>Pseudomonadales</taxon>
        <taxon>Pseudomonadaceae</taxon>
        <taxon>Pseudomonas</taxon>
    </lineage>
</organism>
<feature type="transmembrane region" description="Helical" evidence="6">
    <location>
        <begin position="215"/>
        <end position="238"/>
    </location>
</feature>
<feature type="transmembrane region" description="Helical" evidence="6">
    <location>
        <begin position="258"/>
        <end position="278"/>
    </location>
</feature>
<comment type="subcellular location">
    <subcellularLocation>
        <location evidence="1">Cell membrane</location>
        <topology evidence="1">Multi-pass membrane protein</topology>
    </subcellularLocation>
</comment>
<feature type="transmembrane region" description="Helical" evidence="6">
    <location>
        <begin position="394"/>
        <end position="413"/>
    </location>
</feature>
<evidence type="ECO:0000256" key="2">
    <source>
        <dbReference type="ARBA" id="ARBA00022475"/>
    </source>
</evidence>